<gene>
    <name evidence="3" type="ORF">I7I52_07674</name>
</gene>
<organism evidence="3 4">
    <name type="scientific">Ajellomyces capsulatus</name>
    <name type="common">Darling's disease fungus</name>
    <name type="synonym">Histoplasma capsulatum</name>
    <dbReference type="NCBI Taxonomy" id="5037"/>
    <lineage>
        <taxon>Eukaryota</taxon>
        <taxon>Fungi</taxon>
        <taxon>Dikarya</taxon>
        <taxon>Ascomycota</taxon>
        <taxon>Pezizomycotina</taxon>
        <taxon>Eurotiomycetes</taxon>
        <taxon>Eurotiomycetidae</taxon>
        <taxon>Onygenales</taxon>
        <taxon>Ajellomycetaceae</taxon>
        <taxon>Histoplasma</taxon>
    </lineage>
</organism>
<dbReference type="EMBL" id="JAEVHI010000005">
    <property type="protein sequence ID" value="KAG5290610.1"/>
    <property type="molecule type" value="Genomic_DNA"/>
</dbReference>
<comment type="caution">
    <text evidence="3">The sequence shown here is derived from an EMBL/GenBank/DDBJ whole genome shotgun (WGS) entry which is preliminary data.</text>
</comment>
<evidence type="ECO:0000256" key="1">
    <source>
        <dbReference type="SAM" id="MobiDB-lite"/>
    </source>
</evidence>
<sequence>MQFINKAMALVLLLAPLVLAAPTEDAPPAADFTSLGCRPGSYRCVCIRQSTDCWVDVCTSSGNWKLSSICRNRSSPSGRPTCKDGPNGTAYCI</sequence>
<reference evidence="3 4" key="1">
    <citation type="submission" date="2021-01" db="EMBL/GenBank/DDBJ databases">
        <title>Chromosome-level genome assembly of a human fungal pathogen reveals clustering of transcriptionally co-regulated genes.</title>
        <authorList>
            <person name="Voorhies M."/>
            <person name="Cohen S."/>
            <person name="Shea T.P."/>
            <person name="Petrus S."/>
            <person name="Munoz J.F."/>
            <person name="Poplawski S."/>
            <person name="Goldman W.E."/>
            <person name="Michael T."/>
            <person name="Cuomo C.A."/>
            <person name="Sil A."/>
            <person name="Beyhan S."/>
        </authorList>
    </citation>
    <scope>NUCLEOTIDE SEQUENCE [LARGE SCALE GENOMIC DNA]</scope>
    <source>
        <strain evidence="3 4">G184AR</strain>
    </source>
</reference>
<feature type="chain" id="PRO_5034171461" description="Extracellular membrane protein CFEM domain-containing protein" evidence="2">
    <location>
        <begin position="21"/>
        <end position="93"/>
    </location>
</feature>
<evidence type="ECO:0000256" key="2">
    <source>
        <dbReference type="SAM" id="SignalP"/>
    </source>
</evidence>
<evidence type="ECO:0008006" key="5">
    <source>
        <dbReference type="Google" id="ProtNLM"/>
    </source>
</evidence>
<feature type="region of interest" description="Disordered" evidence="1">
    <location>
        <begin position="73"/>
        <end position="93"/>
    </location>
</feature>
<keyword evidence="2" id="KW-0732">Signal</keyword>
<feature type="signal peptide" evidence="2">
    <location>
        <begin position="1"/>
        <end position="20"/>
    </location>
</feature>
<dbReference type="VEuPathDB" id="FungiDB:I7I52_07674"/>
<evidence type="ECO:0000313" key="3">
    <source>
        <dbReference type="EMBL" id="KAG5290610.1"/>
    </source>
</evidence>
<protein>
    <recommendedName>
        <fullName evidence="5">Extracellular membrane protein CFEM domain-containing protein</fullName>
    </recommendedName>
</protein>
<dbReference type="Proteomes" id="UP000670092">
    <property type="component" value="Unassembled WGS sequence"/>
</dbReference>
<dbReference type="AlphaFoldDB" id="A0A8H7YIZ7"/>
<evidence type="ECO:0000313" key="4">
    <source>
        <dbReference type="Proteomes" id="UP000670092"/>
    </source>
</evidence>
<proteinExistence type="predicted"/>
<name>A0A8H7YIZ7_AJECA</name>
<dbReference type="OrthoDB" id="4188412at2759"/>
<accession>A0A8H7YIZ7</accession>